<dbReference type="CDD" id="cd09159">
    <property type="entry name" value="PLDc_ybhO_like_2"/>
    <property type="match status" value="1"/>
</dbReference>
<name>D9SK44_GALCS</name>
<dbReference type="RefSeq" id="WP_013294376.1">
    <property type="nucleotide sequence ID" value="NC_014394.1"/>
</dbReference>
<comment type="catalytic activity">
    <reaction evidence="1">
        <text>2 a 1,2-diacyl-sn-glycero-3-phospho-(1'-sn-glycerol) = a cardiolipin + glycerol</text>
        <dbReference type="Rhea" id="RHEA:31451"/>
        <dbReference type="ChEBI" id="CHEBI:17754"/>
        <dbReference type="ChEBI" id="CHEBI:62237"/>
        <dbReference type="ChEBI" id="CHEBI:64716"/>
    </reaction>
</comment>
<keyword evidence="1" id="KW-0444">Lipid biosynthesis</keyword>
<feature type="active site" evidence="1">
    <location>
        <position position="121"/>
    </location>
</feature>
<evidence type="ECO:0000256" key="1">
    <source>
        <dbReference type="HAMAP-Rule" id="MF_01917"/>
    </source>
</evidence>
<dbReference type="EC" id="2.7.8.-" evidence="1"/>
<keyword evidence="1" id="KW-0808">Transferase</keyword>
<keyword evidence="1" id="KW-0472">Membrane</keyword>
<dbReference type="SUPFAM" id="SSF56024">
    <property type="entry name" value="Phospholipase D/nuclease"/>
    <property type="match status" value="2"/>
</dbReference>
<keyword evidence="1" id="KW-0443">Lipid metabolism</keyword>
<dbReference type="SMART" id="SM00155">
    <property type="entry name" value="PLDc"/>
    <property type="match status" value="2"/>
</dbReference>
<feature type="domain" description="PLD phosphodiesterase" evidence="2">
    <location>
        <begin position="279"/>
        <end position="306"/>
    </location>
</feature>
<protein>
    <recommendedName>
        <fullName evidence="1">Cardiolipin synthase B</fullName>
        <shortName evidence="1">CL synthase</shortName>
        <ecNumber evidence="1">2.7.8.-</ecNumber>
    </recommendedName>
</protein>
<dbReference type="InterPro" id="IPR001736">
    <property type="entry name" value="PLipase_D/transphosphatidylase"/>
</dbReference>
<dbReference type="InterPro" id="IPR030872">
    <property type="entry name" value="Cardiolipin_synth_ClsB"/>
</dbReference>
<dbReference type="GO" id="GO:0032049">
    <property type="term" value="P:cardiolipin biosynthetic process"/>
    <property type="evidence" value="ECO:0007669"/>
    <property type="project" value="InterPro"/>
</dbReference>
<dbReference type="OrthoDB" id="9762009at2"/>
<dbReference type="STRING" id="395494.Galf_2457"/>
<feature type="active site" evidence="1">
    <location>
        <position position="286"/>
    </location>
</feature>
<accession>D9SK44</accession>
<feature type="active site" evidence="1">
    <location>
        <position position="284"/>
    </location>
</feature>
<organism evidence="3 4">
    <name type="scientific">Gallionella capsiferriformans (strain ES-2)</name>
    <name type="common">Gallionella ferruginea capsiferriformans (strain ES-2)</name>
    <dbReference type="NCBI Taxonomy" id="395494"/>
    <lineage>
        <taxon>Bacteria</taxon>
        <taxon>Pseudomonadati</taxon>
        <taxon>Pseudomonadota</taxon>
        <taxon>Betaproteobacteria</taxon>
        <taxon>Nitrosomonadales</taxon>
        <taxon>Gallionellaceae</taxon>
        <taxon>Gallionella</taxon>
    </lineage>
</organism>
<feature type="active site" evidence="1">
    <location>
        <position position="291"/>
    </location>
</feature>
<dbReference type="PANTHER" id="PTHR21248">
    <property type="entry name" value="CARDIOLIPIN SYNTHASE"/>
    <property type="match status" value="1"/>
</dbReference>
<dbReference type="Gene3D" id="3.30.870.10">
    <property type="entry name" value="Endonuclease Chain A"/>
    <property type="match status" value="2"/>
</dbReference>
<dbReference type="eggNOG" id="COG1502">
    <property type="taxonomic scope" value="Bacteria"/>
</dbReference>
<dbReference type="AlphaFoldDB" id="D9SK44"/>
<feature type="active site" evidence="1">
    <location>
        <position position="116"/>
    </location>
</feature>
<evidence type="ECO:0000259" key="2">
    <source>
        <dbReference type="PROSITE" id="PS50035"/>
    </source>
</evidence>
<dbReference type="GO" id="GO:0005886">
    <property type="term" value="C:plasma membrane"/>
    <property type="evidence" value="ECO:0007669"/>
    <property type="project" value="UniProtKB-SubCell"/>
</dbReference>
<dbReference type="Pfam" id="PF13091">
    <property type="entry name" value="PLDc_2"/>
    <property type="match status" value="2"/>
</dbReference>
<comment type="similarity">
    <text evidence="1">Belongs to the phospholipase D family. Cardiolipin synthase subfamily. ClsB sub-subfamily.</text>
</comment>
<keyword evidence="1" id="KW-0594">Phospholipid biosynthesis</keyword>
<comment type="subcellular location">
    <subcellularLocation>
        <location evidence="1">Cell membrane</location>
        <topology evidence="1">Peripheral membrane protein</topology>
    </subcellularLocation>
</comment>
<dbReference type="KEGG" id="gca:Galf_2457"/>
<proteinExistence type="inferred from homology"/>
<reference evidence="3 4" key="1">
    <citation type="submission" date="2010-08" db="EMBL/GenBank/DDBJ databases">
        <title>Complete sequence of Gallionella capsiferriformans ES-2.</title>
        <authorList>
            <consortium name="US DOE Joint Genome Institute"/>
            <person name="Lucas S."/>
            <person name="Copeland A."/>
            <person name="Lapidus A."/>
            <person name="Cheng J.-F."/>
            <person name="Bruce D."/>
            <person name="Goodwin L."/>
            <person name="Pitluck S."/>
            <person name="Chertkov O."/>
            <person name="Davenport K.W."/>
            <person name="Detter J.C."/>
            <person name="Han C."/>
            <person name="Tapia R."/>
            <person name="Land M."/>
            <person name="Hauser L."/>
            <person name="Chang Y.-J."/>
            <person name="Jeffries C."/>
            <person name="Kyrpides N."/>
            <person name="Ivanova N."/>
            <person name="Mikhailova N."/>
            <person name="Shelobolina E.S."/>
            <person name="Picardal F."/>
            <person name="Roden E."/>
            <person name="Emerson D."/>
            <person name="Woyke T."/>
        </authorList>
    </citation>
    <scope>NUCLEOTIDE SEQUENCE [LARGE SCALE GENOMIC DNA]</scope>
    <source>
        <strain evidence="3 4">ES-2</strain>
    </source>
</reference>
<dbReference type="HOGENOM" id="CLU_038053_0_0_4"/>
<dbReference type="PANTHER" id="PTHR21248:SF22">
    <property type="entry name" value="PHOSPHOLIPASE D"/>
    <property type="match status" value="1"/>
</dbReference>
<dbReference type="HAMAP" id="MF_01917">
    <property type="entry name" value="Cardiolipin_synth_ClsB"/>
    <property type="match status" value="1"/>
</dbReference>
<dbReference type="EMBL" id="CP002159">
    <property type="protein sequence ID" value="ADL56456.1"/>
    <property type="molecule type" value="Genomic_DNA"/>
</dbReference>
<dbReference type="PROSITE" id="PS50035">
    <property type="entry name" value="PLD"/>
    <property type="match status" value="2"/>
</dbReference>
<keyword evidence="1" id="KW-1208">Phospholipid metabolism</keyword>
<feature type="domain" description="PLD phosphodiesterase" evidence="2">
    <location>
        <begin position="109"/>
        <end position="136"/>
    </location>
</feature>
<comment type="function">
    <text evidence="1">Catalyzes the phosphatidyl group transfer from one phosphatidylglycerol molecule to another to form cardiolipin (CL) (diphosphatidylglycerol) and glycerol.</text>
</comment>
<dbReference type="Proteomes" id="UP000001235">
    <property type="component" value="Chromosome"/>
</dbReference>
<dbReference type="GO" id="GO:0008808">
    <property type="term" value="F:cardiolipin synthase activity"/>
    <property type="evidence" value="ECO:0007669"/>
    <property type="project" value="InterPro"/>
</dbReference>
<gene>
    <name evidence="1" type="primary">clsB</name>
    <name evidence="3" type="ordered locus">Galf_2457</name>
</gene>
<dbReference type="InterPro" id="IPR025202">
    <property type="entry name" value="PLD-like_dom"/>
</dbReference>
<feature type="active site" evidence="1">
    <location>
        <position position="114"/>
    </location>
</feature>
<dbReference type="NCBIfam" id="NF008427">
    <property type="entry name" value="PRK11263.1"/>
    <property type="match status" value="1"/>
</dbReference>
<keyword evidence="1" id="KW-1003">Cell membrane</keyword>
<keyword evidence="4" id="KW-1185">Reference proteome</keyword>
<dbReference type="CDD" id="cd09110">
    <property type="entry name" value="PLDc_CLS_1"/>
    <property type="match status" value="1"/>
</dbReference>
<sequence>MSDVFQVEGNELALLQNGAAYFPQLCADIDAAHHFVYLETYIFAADQTGRAVSDALQRAARRGVIVRVLMDGFGAADFLPVWLDEFKSAGVQVHFFRRELYRFKLRRHRLRRMHRKLIAIDGELAYIGGINIIDDGVVPRFDFAVRLSGAVAVEIHAVMRRMWNAVAWASGKRMARDISPGHAVGTRVVVVLRDNLRHRRDIERAYLKQISTAMREVVIANAYFLPGRIFRRTLIQAARRGVRVVLLLQGRAENRLLHYATRALYVQLLAAGIEIYEYQPGFLHAKVAVVDGTWATVGSSNIDPFSLMLAREANLMVFDAAFSDCLRDKLMTAIACNAVRIEADHENVRGWGSHILARLSYATVRMVIGVLGYGRSVI</sequence>
<evidence type="ECO:0000313" key="4">
    <source>
        <dbReference type="Proteomes" id="UP000001235"/>
    </source>
</evidence>
<evidence type="ECO:0000313" key="3">
    <source>
        <dbReference type="EMBL" id="ADL56456.1"/>
    </source>
</evidence>